<evidence type="ECO:0000256" key="4">
    <source>
        <dbReference type="RuleBase" id="RU003345"/>
    </source>
</evidence>
<dbReference type="InterPro" id="IPR016162">
    <property type="entry name" value="Ald_DH_N"/>
</dbReference>
<evidence type="ECO:0000256" key="2">
    <source>
        <dbReference type="ARBA" id="ARBA00023002"/>
    </source>
</evidence>
<dbReference type="InterPro" id="IPR016163">
    <property type="entry name" value="Ald_DH_C"/>
</dbReference>
<proteinExistence type="inferred from homology"/>
<evidence type="ECO:0000313" key="7">
    <source>
        <dbReference type="Proteomes" id="UP000503018"/>
    </source>
</evidence>
<dbReference type="InterPro" id="IPR016160">
    <property type="entry name" value="Ald_DH_CS_CYS"/>
</dbReference>
<dbReference type="CDD" id="cd07106">
    <property type="entry name" value="ALDH_AldA-AAD23400"/>
    <property type="match status" value="1"/>
</dbReference>
<accession>A0A6M4ARL9</accession>
<dbReference type="KEGG" id="slan:GV829_00280"/>
<keyword evidence="7" id="KW-1185">Reference proteome</keyword>
<evidence type="ECO:0000313" key="6">
    <source>
        <dbReference type="EMBL" id="QJQ31080.1"/>
    </source>
</evidence>
<dbReference type="PROSITE" id="PS00070">
    <property type="entry name" value="ALDEHYDE_DEHYDR_CYS"/>
    <property type="match status" value="1"/>
</dbReference>
<gene>
    <name evidence="6" type="ORF">GV829_00280</name>
</gene>
<dbReference type="InterPro" id="IPR029510">
    <property type="entry name" value="Ald_DH_CS_GLU"/>
</dbReference>
<dbReference type="InterPro" id="IPR044086">
    <property type="entry name" value="LUC3-like"/>
</dbReference>
<dbReference type="SUPFAM" id="SSF53720">
    <property type="entry name" value="ALDH-like"/>
    <property type="match status" value="1"/>
</dbReference>
<dbReference type="Proteomes" id="UP000503018">
    <property type="component" value="Chromosome"/>
</dbReference>
<dbReference type="GO" id="GO:0016620">
    <property type="term" value="F:oxidoreductase activity, acting on the aldehyde or oxo group of donors, NAD or NADP as acceptor"/>
    <property type="evidence" value="ECO:0007669"/>
    <property type="project" value="InterPro"/>
</dbReference>
<dbReference type="Pfam" id="PF00171">
    <property type="entry name" value="Aldedh"/>
    <property type="match status" value="1"/>
</dbReference>
<protein>
    <submittedName>
        <fullName evidence="6">Aldehyde dehydrogenase family protein</fullName>
    </submittedName>
</protein>
<comment type="similarity">
    <text evidence="1 4">Belongs to the aldehyde dehydrogenase family.</text>
</comment>
<dbReference type="InterPro" id="IPR016161">
    <property type="entry name" value="Ald_DH/histidinol_DH"/>
</dbReference>
<evidence type="ECO:0000256" key="3">
    <source>
        <dbReference type="PROSITE-ProRule" id="PRU10007"/>
    </source>
</evidence>
<dbReference type="Gene3D" id="3.40.605.10">
    <property type="entry name" value="Aldehyde Dehydrogenase, Chain A, domain 1"/>
    <property type="match status" value="1"/>
</dbReference>
<dbReference type="PANTHER" id="PTHR11699">
    <property type="entry name" value="ALDEHYDE DEHYDROGENASE-RELATED"/>
    <property type="match status" value="1"/>
</dbReference>
<dbReference type="FunFam" id="3.40.309.10:FF:000009">
    <property type="entry name" value="Aldehyde dehydrogenase A"/>
    <property type="match status" value="1"/>
</dbReference>
<evidence type="ECO:0000256" key="1">
    <source>
        <dbReference type="ARBA" id="ARBA00009986"/>
    </source>
</evidence>
<dbReference type="EMBL" id="CP053015">
    <property type="protein sequence ID" value="QJQ31080.1"/>
    <property type="molecule type" value="Genomic_DNA"/>
</dbReference>
<dbReference type="PROSITE" id="PS00687">
    <property type="entry name" value="ALDEHYDE_DEHYDR_GLU"/>
    <property type="match status" value="1"/>
</dbReference>
<feature type="domain" description="Aldehyde dehydrogenase" evidence="5">
    <location>
        <begin position="17"/>
        <end position="462"/>
    </location>
</feature>
<sequence length="468" mass="49622">MSDYQMLIGGQMVDGDMTMDVINPANEEVVATCPRASKAQLDAAVDAARAAFPAWAATPIAERKALLVKAAEAIEANGAEIARVLVQEQGKPMQGAMEDVYGGAAFFRYFASLDLPVDVIADDDARRVEAHYNPLGVVGAIIPWNFPIILMCFKLPPALLAGNTVVAKPAATTPLATLMIARLLKDIFPAGVVNVITDANDLGGEMTAHPGIDKISFTGSTATGKKVMAGAAGSLKRVTLELGGNDAAIVLDDVNVKETAPKLFGAAFGNSGQICIAVKRLYVHDKIYDEMVDELAELANNAIVGDGLEQGTQFGPLQNKMQYERVKELLDDARGHGTIAAGGEVPDGPGYFIRPTIVRDISDGARLVDEEQFGPVLPVIRWSDTADVVARANASEYGLGGSVWSSDLDRAMEVARAMNSGSIWINKHADLSPDVPFAGAKQSGIGTELGEEGLREFTQRKIINMAKA</sequence>
<feature type="active site" evidence="3">
    <location>
        <position position="241"/>
    </location>
</feature>
<dbReference type="AlphaFoldDB" id="A0A6M4ARL9"/>
<dbReference type="InterPro" id="IPR015590">
    <property type="entry name" value="Aldehyde_DH_dom"/>
</dbReference>
<keyword evidence="2 4" id="KW-0560">Oxidoreductase</keyword>
<dbReference type="FunFam" id="3.40.605.10:FF:000007">
    <property type="entry name" value="NAD/NADP-dependent betaine aldehyde dehydrogenase"/>
    <property type="match status" value="1"/>
</dbReference>
<name>A0A6M4ARL9_9SPHN</name>
<organism evidence="6 7">
    <name type="scientific">Sphingomonas lacunae</name>
    <dbReference type="NCBI Taxonomy" id="2698828"/>
    <lineage>
        <taxon>Bacteria</taxon>
        <taxon>Pseudomonadati</taxon>
        <taxon>Pseudomonadota</taxon>
        <taxon>Alphaproteobacteria</taxon>
        <taxon>Sphingomonadales</taxon>
        <taxon>Sphingomonadaceae</taxon>
        <taxon>Sphingomonas</taxon>
    </lineage>
</organism>
<dbReference type="RefSeq" id="WP_169943292.1">
    <property type="nucleotide sequence ID" value="NZ_CP053015.1"/>
</dbReference>
<reference evidence="6 7" key="1">
    <citation type="submission" date="2020-01" db="EMBL/GenBank/DDBJ databases">
        <title>Sphingomonas sp. strain CSW-10.</title>
        <authorList>
            <person name="Chen W.-M."/>
        </authorList>
    </citation>
    <scope>NUCLEOTIDE SEQUENCE [LARGE SCALE GENOMIC DNA]</scope>
    <source>
        <strain evidence="6 7">CSW-10</strain>
    </source>
</reference>
<evidence type="ECO:0000259" key="5">
    <source>
        <dbReference type="Pfam" id="PF00171"/>
    </source>
</evidence>
<dbReference type="Gene3D" id="3.40.309.10">
    <property type="entry name" value="Aldehyde Dehydrogenase, Chain A, domain 2"/>
    <property type="match status" value="1"/>
</dbReference>